<dbReference type="InterPro" id="IPR011037">
    <property type="entry name" value="Pyrv_Knase-like_insert_dom_sf"/>
</dbReference>
<dbReference type="Pfam" id="PF00224">
    <property type="entry name" value="PK"/>
    <property type="match status" value="2"/>
</dbReference>
<dbReference type="GO" id="GO:0005524">
    <property type="term" value="F:ATP binding"/>
    <property type="evidence" value="ECO:0007669"/>
    <property type="project" value="UniProtKB-KW"/>
</dbReference>
<keyword evidence="17" id="KW-1185">Reference proteome</keyword>
<name>A0A5J4N922_9TREM</name>
<dbReference type="Gene3D" id="3.40.1380.20">
    <property type="entry name" value="Pyruvate kinase, C-terminal domain"/>
    <property type="match status" value="1"/>
</dbReference>
<feature type="domain" description="Pyruvate kinase C-terminal" evidence="15">
    <location>
        <begin position="454"/>
        <end position="569"/>
    </location>
</feature>
<dbReference type="GO" id="GO:0016301">
    <property type="term" value="F:kinase activity"/>
    <property type="evidence" value="ECO:0007669"/>
    <property type="project" value="UniProtKB-KW"/>
</dbReference>
<keyword evidence="6" id="KW-0479">Metal-binding</keyword>
<evidence type="ECO:0000256" key="1">
    <source>
        <dbReference type="ARBA" id="ARBA00001958"/>
    </source>
</evidence>
<comment type="pathway">
    <text evidence="2 13">Carbohydrate degradation; glycolysis; pyruvate from D-glyceraldehyde 3-phosphate: step 5/5.</text>
</comment>
<evidence type="ECO:0000313" key="17">
    <source>
        <dbReference type="Proteomes" id="UP000324629"/>
    </source>
</evidence>
<dbReference type="EC" id="2.7.1.40" evidence="4 13"/>
<feature type="domain" description="Pyruvate kinase barrel" evidence="14">
    <location>
        <begin position="278"/>
        <end position="372"/>
    </location>
</feature>
<dbReference type="Proteomes" id="UP000324629">
    <property type="component" value="Unassembled WGS sequence"/>
</dbReference>
<dbReference type="Gene3D" id="3.20.20.60">
    <property type="entry name" value="Phosphoenolpyruvate-binding domains"/>
    <property type="match status" value="2"/>
</dbReference>
<accession>A0A5J4N922</accession>
<keyword evidence="10 13" id="KW-0460">Magnesium</keyword>
<keyword evidence="11 13" id="KW-0324">Glycolysis</keyword>
<protein>
    <recommendedName>
        <fullName evidence="4 13">Pyruvate kinase</fullName>
        <ecNumber evidence="4 13">2.7.1.40</ecNumber>
    </recommendedName>
</protein>
<dbReference type="SUPFAM" id="SSF51621">
    <property type="entry name" value="Phosphoenolpyruvate/pyruvate domain"/>
    <property type="match status" value="1"/>
</dbReference>
<keyword evidence="12 16" id="KW-0670">Pyruvate</keyword>
<sequence length="594" mass="66403">MDLLLESSPLKIKPNFSSNTEDWRAYYHQLQQQQYIRHARTQLEHVSQLDIDHDAVFVRHTATVCTLGDLWNTDEKITTMIKDGMNILRLNLSMASYDYYADVIRRVRAIERALNYQPVVAIALDISAPPVRTGLIQNNVEAVVTLNDGQIVKLTVDTDLKNSTSDTLIFIDTQYFPTFIHCVKPGDRIHLDDGMLTLIVRELGLDNITCLVEQGGELQPMFNEVHKAISAVGNVLICQTAESITRHLKQLTCGIWRLLWNPKYCSHRFQPINERYSLNELMEVADGIIVGRQGLGLVYPTEKIFQLQKQIIGKCNIVHKPVFVISQLLESMRFKPRPTRAEVSDVANAVLDGADGLVLTVETSRGLFPKEALHVLHMIMYDVGSCVISLFHASCSSFARPHFTLFSFFARDRPTQKICREAESAIFHKRFVADLQAARDARGLSPLDPAYLSALAAVEAANSSNTSAIFVVTTTGRSASAIAAFRPSCPVVPIMRRPEVARLCHSFRGLHPFVHTSEKLEDWSRDMDARLNAAMKYALSRGFVALGDQVVVVTGWKAGTGATNTVRVLELPRDGRPISIVNSQSQLTGDAWFD</sequence>
<evidence type="ECO:0000256" key="4">
    <source>
        <dbReference type="ARBA" id="ARBA00012142"/>
    </source>
</evidence>
<keyword evidence="9" id="KW-0067">ATP-binding</keyword>
<comment type="cofactor">
    <cofactor evidence="1">
        <name>K(+)</name>
        <dbReference type="ChEBI" id="CHEBI:29103"/>
    </cofactor>
</comment>
<keyword evidence="8 13" id="KW-0418">Kinase</keyword>
<proteinExistence type="inferred from homology"/>
<dbReference type="PRINTS" id="PR01050">
    <property type="entry name" value="PYRUVTKNASE"/>
</dbReference>
<dbReference type="InterPro" id="IPR015795">
    <property type="entry name" value="Pyrv_Knase_C"/>
</dbReference>
<evidence type="ECO:0000256" key="3">
    <source>
        <dbReference type="ARBA" id="ARBA00008663"/>
    </source>
</evidence>
<evidence type="ECO:0000256" key="5">
    <source>
        <dbReference type="ARBA" id="ARBA00022679"/>
    </source>
</evidence>
<dbReference type="UniPathway" id="UPA00109">
    <property type="reaction ID" value="UER00188"/>
</dbReference>
<comment type="catalytic activity">
    <reaction evidence="13">
        <text>pyruvate + ATP = phosphoenolpyruvate + ADP + H(+)</text>
        <dbReference type="Rhea" id="RHEA:18157"/>
        <dbReference type="ChEBI" id="CHEBI:15361"/>
        <dbReference type="ChEBI" id="CHEBI:15378"/>
        <dbReference type="ChEBI" id="CHEBI:30616"/>
        <dbReference type="ChEBI" id="CHEBI:58702"/>
        <dbReference type="ChEBI" id="CHEBI:456216"/>
        <dbReference type="EC" id="2.7.1.40"/>
    </reaction>
</comment>
<keyword evidence="7" id="KW-0547">Nucleotide-binding</keyword>
<evidence type="ECO:0000256" key="13">
    <source>
        <dbReference type="RuleBase" id="RU000504"/>
    </source>
</evidence>
<dbReference type="PANTHER" id="PTHR11817">
    <property type="entry name" value="PYRUVATE KINASE"/>
    <property type="match status" value="1"/>
</dbReference>
<evidence type="ECO:0000256" key="10">
    <source>
        <dbReference type="ARBA" id="ARBA00022842"/>
    </source>
</evidence>
<dbReference type="Gene3D" id="2.40.33.10">
    <property type="entry name" value="PK beta-barrel domain-like"/>
    <property type="match status" value="1"/>
</dbReference>
<evidence type="ECO:0000259" key="14">
    <source>
        <dbReference type="Pfam" id="PF00224"/>
    </source>
</evidence>
<dbReference type="InterPro" id="IPR040442">
    <property type="entry name" value="Pyrv_kinase-like_dom_sf"/>
</dbReference>
<comment type="caution">
    <text evidence="16">The sequence shown here is derived from an EMBL/GenBank/DDBJ whole genome shotgun (WGS) entry which is preliminary data.</text>
</comment>
<evidence type="ECO:0000259" key="15">
    <source>
        <dbReference type="Pfam" id="PF02887"/>
    </source>
</evidence>
<dbReference type="Pfam" id="PF02887">
    <property type="entry name" value="PK_C"/>
    <property type="match status" value="1"/>
</dbReference>
<dbReference type="InterPro" id="IPR015813">
    <property type="entry name" value="Pyrv/PenolPyrv_kinase-like_dom"/>
</dbReference>
<dbReference type="SUPFAM" id="SSF50800">
    <property type="entry name" value="PK beta-barrel domain-like"/>
    <property type="match status" value="1"/>
</dbReference>
<dbReference type="AlphaFoldDB" id="A0A5J4N922"/>
<dbReference type="GO" id="GO:0004743">
    <property type="term" value="F:pyruvate kinase activity"/>
    <property type="evidence" value="ECO:0007669"/>
    <property type="project" value="UniProtKB-EC"/>
</dbReference>
<evidence type="ECO:0000256" key="2">
    <source>
        <dbReference type="ARBA" id="ARBA00004997"/>
    </source>
</evidence>
<dbReference type="GO" id="GO:0030955">
    <property type="term" value="F:potassium ion binding"/>
    <property type="evidence" value="ECO:0007669"/>
    <property type="project" value="InterPro"/>
</dbReference>
<gene>
    <name evidence="16" type="ORF">DEA37_0004627</name>
</gene>
<evidence type="ECO:0000256" key="11">
    <source>
        <dbReference type="ARBA" id="ARBA00023152"/>
    </source>
</evidence>
<dbReference type="SUPFAM" id="SSF52935">
    <property type="entry name" value="PK C-terminal domain-like"/>
    <property type="match status" value="1"/>
</dbReference>
<feature type="domain" description="Pyruvate kinase barrel" evidence="14">
    <location>
        <begin position="59"/>
        <end position="219"/>
    </location>
</feature>
<reference evidence="16 17" key="1">
    <citation type="journal article" date="2019" name="Gigascience">
        <title>Whole-genome sequence of the oriental lung fluke Paragonimus westermani.</title>
        <authorList>
            <person name="Oey H."/>
            <person name="Zakrzewski M."/>
            <person name="Narain K."/>
            <person name="Devi K.R."/>
            <person name="Agatsuma T."/>
            <person name="Nawaratna S."/>
            <person name="Gobert G.N."/>
            <person name="Jones M.K."/>
            <person name="Ragan M.A."/>
            <person name="McManus D.P."/>
            <person name="Krause L."/>
        </authorList>
    </citation>
    <scope>NUCLEOTIDE SEQUENCE [LARGE SCALE GENOMIC DNA]</scope>
    <source>
        <strain evidence="16 17">IND2009</strain>
    </source>
</reference>
<evidence type="ECO:0000256" key="7">
    <source>
        <dbReference type="ARBA" id="ARBA00022741"/>
    </source>
</evidence>
<dbReference type="GO" id="GO:0000287">
    <property type="term" value="F:magnesium ion binding"/>
    <property type="evidence" value="ECO:0007669"/>
    <property type="project" value="InterPro"/>
</dbReference>
<evidence type="ECO:0000256" key="8">
    <source>
        <dbReference type="ARBA" id="ARBA00022777"/>
    </source>
</evidence>
<dbReference type="InterPro" id="IPR036918">
    <property type="entry name" value="Pyrv_Knase_C_sf"/>
</dbReference>
<dbReference type="InterPro" id="IPR015793">
    <property type="entry name" value="Pyrv_Knase_brl"/>
</dbReference>
<evidence type="ECO:0000256" key="12">
    <source>
        <dbReference type="ARBA" id="ARBA00023317"/>
    </source>
</evidence>
<comment type="similarity">
    <text evidence="3 13">Belongs to the pyruvate kinase family.</text>
</comment>
<evidence type="ECO:0000313" key="16">
    <source>
        <dbReference type="EMBL" id="KAA3671957.1"/>
    </source>
</evidence>
<dbReference type="InterPro" id="IPR015806">
    <property type="entry name" value="Pyrv_Knase_insert_dom_sf"/>
</dbReference>
<evidence type="ECO:0000256" key="9">
    <source>
        <dbReference type="ARBA" id="ARBA00022840"/>
    </source>
</evidence>
<dbReference type="InterPro" id="IPR001697">
    <property type="entry name" value="Pyr_Knase"/>
</dbReference>
<keyword evidence="5 13" id="KW-0808">Transferase</keyword>
<evidence type="ECO:0000256" key="6">
    <source>
        <dbReference type="ARBA" id="ARBA00022723"/>
    </source>
</evidence>
<organism evidence="16 17">
    <name type="scientific">Paragonimus westermani</name>
    <dbReference type="NCBI Taxonomy" id="34504"/>
    <lineage>
        <taxon>Eukaryota</taxon>
        <taxon>Metazoa</taxon>
        <taxon>Spiralia</taxon>
        <taxon>Lophotrochozoa</taxon>
        <taxon>Platyhelminthes</taxon>
        <taxon>Trematoda</taxon>
        <taxon>Digenea</taxon>
        <taxon>Plagiorchiida</taxon>
        <taxon>Troglotremata</taxon>
        <taxon>Troglotrematidae</taxon>
        <taxon>Paragonimus</taxon>
    </lineage>
</organism>
<dbReference type="EMBL" id="QNGE01005577">
    <property type="protein sequence ID" value="KAA3671957.1"/>
    <property type="molecule type" value="Genomic_DNA"/>
</dbReference>